<dbReference type="InterPro" id="IPR012337">
    <property type="entry name" value="RNaseH-like_sf"/>
</dbReference>
<feature type="compositionally biased region" description="Basic and acidic residues" evidence="2">
    <location>
        <begin position="276"/>
        <end position="291"/>
    </location>
</feature>
<dbReference type="PANTHER" id="PTHR37984">
    <property type="entry name" value="PROTEIN CBG26694"/>
    <property type="match status" value="1"/>
</dbReference>
<comment type="caution">
    <text evidence="4">The sequence shown here is derived from an EMBL/GenBank/DDBJ whole genome shotgun (WGS) entry which is preliminary data.</text>
</comment>
<dbReference type="GO" id="GO:0003676">
    <property type="term" value="F:nucleic acid binding"/>
    <property type="evidence" value="ECO:0007669"/>
    <property type="project" value="InterPro"/>
</dbReference>
<reference evidence="4" key="1">
    <citation type="submission" date="2022-11" db="EMBL/GenBank/DDBJ databases">
        <authorList>
            <person name="Morgan W.R."/>
            <person name="Tartar A."/>
        </authorList>
    </citation>
    <scope>NUCLEOTIDE SEQUENCE</scope>
    <source>
        <strain evidence="4">ARSEF 373</strain>
    </source>
</reference>
<dbReference type="AlphaFoldDB" id="A0AAV2YKV2"/>
<feature type="domain" description="Tf2-1-like SH3-like" evidence="3">
    <location>
        <begin position="717"/>
        <end position="764"/>
    </location>
</feature>
<gene>
    <name evidence="4" type="ORF">N0F65_000098</name>
</gene>
<proteinExistence type="predicted"/>
<dbReference type="EMBL" id="DAKRPA010000197">
    <property type="protein sequence ID" value="DAZ95615.1"/>
    <property type="molecule type" value="Genomic_DNA"/>
</dbReference>
<keyword evidence="1" id="KW-0175">Coiled coil</keyword>
<dbReference type="InterPro" id="IPR050951">
    <property type="entry name" value="Retrovirus_Pol_polyprotein"/>
</dbReference>
<dbReference type="SUPFAM" id="SSF53098">
    <property type="entry name" value="Ribonuclease H-like"/>
    <property type="match status" value="1"/>
</dbReference>
<evidence type="ECO:0000313" key="4">
    <source>
        <dbReference type="EMBL" id="DAZ95615.1"/>
    </source>
</evidence>
<dbReference type="Gene3D" id="3.30.420.10">
    <property type="entry name" value="Ribonuclease H-like superfamily/Ribonuclease H"/>
    <property type="match status" value="1"/>
</dbReference>
<feature type="region of interest" description="Disordered" evidence="2">
    <location>
        <begin position="164"/>
        <end position="198"/>
    </location>
</feature>
<protein>
    <recommendedName>
        <fullName evidence="3">Tf2-1-like SH3-like domain-containing protein</fullName>
    </recommendedName>
</protein>
<dbReference type="PANTHER" id="PTHR37984:SF5">
    <property type="entry name" value="PROTEIN NYNRIN-LIKE"/>
    <property type="match status" value="1"/>
</dbReference>
<feature type="coiled-coil region" evidence="1">
    <location>
        <begin position="677"/>
        <end position="707"/>
    </location>
</feature>
<feature type="compositionally biased region" description="Basic and acidic residues" evidence="2">
    <location>
        <begin position="251"/>
        <end position="268"/>
    </location>
</feature>
<organism evidence="4 5">
    <name type="scientific">Lagenidium giganteum</name>
    <dbReference type="NCBI Taxonomy" id="4803"/>
    <lineage>
        <taxon>Eukaryota</taxon>
        <taxon>Sar</taxon>
        <taxon>Stramenopiles</taxon>
        <taxon>Oomycota</taxon>
        <taxon>Peronosporomycetes</taxon>
        <taxon>Pythiales</taxon>
        <taxon>Pythiaceae</taxon>
    </lineage>
</organism>
<sequence>MALRKMDTKPPVFEDGINGTKLNSFIFQFEQYYKQKGYDLDVHGDLLGDKLNQSVKKAALVRYEHYMTALNTDKTWGCDEGRNRLNFQETMRQQLITINQLGTYHDYVLRFRELHRVLKIEEGTAMTLFYNGLISNVMRENIRRTKPKSIKEAMNAVFLEQDIQMPGTSVSTRRPKGTKREPTNLGNKSPHNGTIKPSKVTKTKCTFCNKGFHAEAECRAKHPDRPKRPSTRNEELDAKIYAAQMYVHENEEKLTKEKEEKQVKNEKGKGKRKRSKIEGETTKNGEGQKKAEEELETYSLLHVQSVPQYDRNDVMLSNSNFIDNGASINAVSPEFCAAHGLLRDDYDGISPAIQSPAAGHTFYVDLGGLRALFRLRKVNPAIDWIDQTVQPRSSACQGPRCQCVKSPERGSEWTTARRRKNMKPKTTTMPASGALCVGGKRVHKAAELRKPVQEKYFTHGYHSVSSGQTKYITAKLFRRMMRKKSKIECSPVYPVLKKHPRVFQAKLPKELPPIEHSEHEMDVKADEPVYPPAVAPVTRTGTPQDVAVRYRNHIIRLHGVPEEVLSDRDTKFTSQFWASLSQMFGTETEDGPSVQANGQRINQSIEHYLRVYINGAVTDWDEHLSLAEFAYNSRYQESIRMSPFEADIGYIPATPNNFIRLTLSMNAHRTREDKKAVSFLKEQADRLAALRRNLQEAQDRQKCYYDQNRPIQVFNVGDQVMLSKENVSTQHVVTTKKKLGALWTGPFEVVKRISHDYYQLNIPER</sequence>
<keyword evidence="5" id="KW-1185">Reference proteome</keyword>
<name>A0AAV2YKV2_9STRA</name>
<reference evidence="4" key="2">
    <citation type="journal article" date="2023" name="Microbiol Resour">
        <title>Decontamination and Annotation of the Draft Genome Sequence of the Oomycete Lagenidium giganteum ARSEF 373.</title>
        <authorList>
            <person name="Morgan W.R."/>
            <person name="Tartar A."/>
        </authorList>
    </citation>
    <scope>NUCLEOTIDE SEQUENCE</scope>
    <source>
        <strain evidence="4">ARSEF 373</strain>
    </source>
</reference>
<dbReference type="Proteomes" id="UP001146120">
    <property type="component" value="Unassembled WGS sequence"/>
</dbReference>
<evidence type="ECO:0000256" key="2">
    <source>
        <dbReference type="SAM" id="MobiDB-lite"/>
    </source>
</evidence>
<dbReference type="InterPro" id="IPR036397">
    <property type="entry name" value="RNaseH_sf"/>
</dbReference>
<evidence type="ECO:0000259" key="3">
    <source>
        <dbReference type="Pfam" id="PF24626"/>
    </source>
</evidence>
<evidence type="ECO:0000256" key="1">
    <source>
        <dbReference type="SAM" id="Coils"/>
    </source>
</evidence>
<dbReference type="Pfam" id="PF24626">
    <property type="entry name" value="SH3_Tf2-1"/>
    <property type="match status" value="1"/>
</dbReference>
<dbReference type="InterPro" id="IPR056924">
    <property type="entry name" value="SH3_Tf2-1"/>
</dbReference>
<feature type="region of interest" description="Disordered" evidence="2">
    <location>
        <begin position="251"/>
        <end position="291"/>
    </location>
</feature>
<evidence type="ECO:0000313" key="5">
    <source>
        <dbReference type="Proteomes" id="UP001146120"/>
    </source>
</evidence>
<accession>A0AAV2YKV2</accession>